<dbReference type="OrthoDB" id="10257284at2759"/>
<reference evidence="1 2" key="1">
    <citation type="submission" date="2009-11" db="EMBL/GenBank/DDBJ databases">
        <title>Annotation of Allomyces macrogynus ATCC 38327.</title>
        <authorList>
            <consortium name="The Broad Institute Genome Sequencing Platform"/>
            <person name="Russ C."/>
            <person name="Cuomo C."/>
            <person name="Burger G."/>
            <person name="Gray M.W."/>
            <person name="Holland P.W.H."/>
            <person name="King N."/>
            <person name="Lang F.B.F."/>
            <person name="Roger A.J."/>
            <person name="Ruiz-Trillo I."/>
            <person name="Young S.K."/>
            <person name="Zeng Q."/>
            <person name="Gargeya S."/>
            <person name="Fitzgerald M."/>
            <person name="Haas B."/>
            <person name="Abouelleil A."/>
            <person name="Alvarado L."/>
            <person name="Arachchi H.M."/>
            <person name="Berlin A."/>
            <person name="Chapman S.B."/>
            <person name="Gearin G."/>
            <person name="Goldberg J."/>
            <person name="Griggs A."/>
            <person name="Gujja S."/>
            <person name="Hansen M."/>
            <person name="Heiman D."/>
            <person name="Howarth C."/>
            <person name="Larimer J."/>
            <person name="Lui A."/>
            <person name="MacDonald P.J.P."/>
            <person name="McCowen C."/>
            <person name="Montmayeur A."/>
            <person name="Murphy C."/>
            <person name="Neiman D."/>
            <person name="Pearson M."/>
            <person name="Priest M."/>
            <person name="Roberts A."/>
            <person name="Saif S."/>
            <person name="Shea T."/>
            <person name="Sisk P."/>
            <person name="Stolte C."/>
            <person name="Sykes S."/>
            <person name="Wortman J."/>
            <person name="Nusbaum C."/>
            <person name="Birren B."/>
        </authorList>
    </citation>
    <scope>NUCLEOTIDE SEQUENCE [LARGE SCALE GENOMIC DNA]</scope>
    <source>
        <strain evidence="1 2">ATCC 38327</strain>
    </source>
</reference>
<dbReference type="VEuPathDB" id="FungiDB:AMAG_11656"/>
<sequence length="202" mass="22596">MALAPGVEAADTSKGSPEQIENLMCRWCWNKPQPCVSGAGCLSESAVDDGWLVKSLDYWYCNNYFPNRVQPGIVPLEMGPLFREMLAIVDGENKVKLHVFLAHGGTLSGMLGALRAAPEQHQWPPYRSNLIIEVWLGVENGVSRKYVRILYDGRPLVTDPELSSDKPWCQLDGEHGETCALDLFRVYLYAHSVDKRDEACKV</sequence>
<evidence type="ECO:0008006" key="3">
    <source>
        <dbReference type="Google" id="ProtNLM"/>
    </source>
</evidence>
<dbReference type="Gene3D" id="3.40.50.1240">
    <property type="entry name" value="Phosphoglycerate mutase-like"/>
    <property type="match status" value="1"/>
</dbReference>
<dbReference type="InterPro" id="IPR029033">
    <property type="entry name" value="His_PPase_superfam"/>
</dbReference>
<proteinExistence type="predicted"/>
<dbReference type="EMBL" id="GG745350">
    <property type="protein sequence ID" value="KNE66526.1"/>
    <property type="molecule type" value="Genomic_DNA"/>
</dbReference>
<gene>
    <name evidence="1" type="ORF">AMAG_11656</name>
</gene>
<dbReference type="AlphaFoldDB" id="A0A0L0SVP4"/>
<dbReference type="SUPFAM" id="SSF53254">
    <property type="entry name" value="Phosphoglycerate mutase-like"/>
    <property type="match status" value="1"/>
</dbReference>
<accession>A0A0L0SVP4</accession>
<evidence type="ECO:0000313" key="2">
    <source>
        <dbReference type="Proteomes" id="UP000054350"/>
    </source>
</evidence>
<organism evidence="1 2">
    <name type="scientific">Allomyces macrogynus (strain ATCC 38327)</name>
    <name type="common">Allomyces javanicus var. macrogynus</name>
    <dbReference type="NCBI Taxonomy" id="578462"/>
    <lineage>
        <taxon>Eukaryota</taxon>
        <taxon>Fungi</taxon>
        <taxon>Fungi incertae sedis</taxon>
        <taxon>Blastocladiomycota</taxon>
        <taxon>Blastocladiomycetes</taxon>
        <taxon>Blastocladiales</taxon>
        <taxon>Blastocladiaceae</taxon>
        <taxon>Allomyces</taxon>
    </lineage>
</organism>
<reference evidence="2" key="2">
    <citation type="submission" date="2009-11" db="EMBL/GenBank/DDBJ databases">
        <title>The Genome Sequence of Allomyces macrogynus strain ATCC 38327.</title>
        <authorList>
            <consortium name="The Broad Institute Genome Sequencing Platform"/>
            <person name="Russ C."/>
            <person name="Cuomo C."/>
            <person name="Shea T."/>
            <person name="Young S.K."/>
            <person name="Zeng Q."/>
            <person name="Koehrsen M."/>
            <person name="Haas B."/>
            <person name="Borodovsky M."/>
            <person name="Guigo R."/>
            <person name="Alvarado L."/>
            <person name="Berlin A."/>
            <person name="Borenstein D."/>
            <person name="Chen Z."/>
            <person name="Engels R."/>
            <person name="Freedman E."/>
            <person name="Gellesch M."/>
            <person name="Goldberg J."/>
            <person name="Griggs A."/>
            <person name="Gujja S."/>
            <person name="Heiman D."/>
            <person name="Hepburn T."/>
            <person name="Howarth C."/>
            <person name="Jen D."/>
            <person name="Larson L."/>
            <person name="Lewis B."/>
            <person name="Mehta T."/>
            <person name="Park D."/>
            <person name="Pearson M."/>
            <person name="Roberts A."/>
            <person name="Saif S."/>
            <person name="Shenoy N."/>
            <person name="Sisk P."/>
            <person name="Stolte C."/>
            <person name="Sykes S."/>
            <person name="Walk T."/>
            <person name="White J."/>
            <person name="Yandava C."/>
            <person name="Burger G."/>
            <person name="Gray M.W."/>
            <person name="Holland P.W.H."/>
            <person name="King N."/>
            <person name="Lang F.B.F."/>
            <person name="Roger A.J."/>
            <person name="Ruiz-Trillo I."/>
            <person name="Lander E."/>
            <person name="Nusbaum C."/>
        </authorList>
    </citation>
    <scope>NUCLEOTIDE SEQUENCE [LARGE SCALE GENOMIC DNA]</scope>
    <source>
        <strain evidence="2">ATCC 38327</strain>
    </source>
</reference>
<keyword evidence="2" id="KW-1185">Reference proteome</keyword>
<evidence type="ECO:0000313" key="1">
    <source>
        <dbReference type="EMBL" id="KNE66526.1"/>
    </source>
</evidence>
<dbReference type="Proteomes" id="UP000054350">
    <property type="component" value="Unassembled WGS sequence"/>
</dbReference>
<name>A0A0L0SVP4_ALLM3</name>
<protein>
    <recommendedName>
        <fullName evidence="3">Phosphoglycerate mutase</fullName>
    </recommendedName>
</protein>